<protein>
    <recommendedName>
        <fullName evidence="2">Glycosyl transferase family 1 domain-containing protein</fullName>
    </recommendedName>
</protein>
<accession>A0A645F1Y7</accession>
<evidence type="ECO:0008006" key="2">
    <source>
        <dbReference type="Google" id="ProtNLM"/>
    </source>
</evidence>
<comment type="caution">
    <text evidence="1">The sequence shown here is derived from an EMBL/GenBank/DDBJ whole genome shotgun (WGS) entry which is preliminary data.</text>
</comment>
<reference evidence="1" key="1">
    <citation type="submission" date="2019-08" db="EMBL/GenBank/DDBJ databases">
        <authorList>
            <person name="Kucharzyk K."/>
            <person name="Murdoch R.W."/>
            <person name="Higgins S."/>
            <person name="Loffler F."/>
        </authorList>
    </citation>
    <scope>NUCLEOTIDE SEQUENCE</scope>
</reference>
<sequence>MKYQLESHLLLLASWNLKGEEGIITGKLLEYMMIGRPIIGLVSGELKDSAVKEMLRLGNLGVCYEQANKEQDFSFVKHYVVEQYNQFIDGAQPKHKPNHDYVEQYNYQNLTKQLVSHFPKEIHQRICKYGSVGIH</sequence>
<organism evidence="1">
    <name type="scientific">bioreactor metagenome</name>
    <dbReference type="NCBI Taxonomy" id="1076179"/>
    <lineage>
        <taxon>unclassified sequences</taxon>
        <taxon>metagenomes</taxon>
        <taxon>ecological metagenomes</taxon>
    </lineage>
</organism>
<dbReference type="AlphaFoldDB" id="A0A645F1Y7"/>
<gene>
    <name evidence="1" type="ORF">SDC9_154709</name>
</gene>
<evidence type="ECO:0000313" key="1">
    <source>
        <dbReference type="EMBL" id="MPN07439.1"/>
    </source>
</evidence>
<proteinExistence type="predicted"/>
<name>A0A645F1Y7_9ZZZZ</name>
<dbReference type="EMBL" id="VSSQ01053413">
    <property type="protein sequence ID" value="MPN07439.1"/>
    <property type="molecule type" value="Genomic_DNA"/>
</dbReference>